<name>A0ABR1AMR4_POLSC</name>
<organism evidence="1 2">
    <name type="scientific">Polyplax serrata</name>
    <name type="common">Common mouse louse</name>
    <dbReference type="NCBI Taxonomy" id="468196"/>
    <lineage>
        <taxon>Eukaryota</taxon>
        <taxon>Metazoa</taxon>
        <taxon>Ecdysozoa</taxon>
        <taxon>Arthropoda</taxon>
        <taxon>Hexapoda</taxon>
        <taxon>Insecta</taxon>
        <taxon>Pterygota</taxon>
        <taxon>Neoptera</taxon>
        <taxon>Paraneoptera</taxon>
        <taxon>Psocodea</taxon>
        <taxon>Troctomorpha</taxon>
        <taxon>Phthiraptera</taxon>
        <taxon>Anoplura</taxon>
        <taxon>Polyplacidae</taxon>
        <taxon>Polyplax</taxon>
    </lineage>
</organism>
<proteinExistence type="predicted"/>
<accession>A0ABR1AMR4</accession>
<evidence type="ECO:0000313" key="1">
    <source>
        <dbReference type="EMBL" id="KAK6623770.1"/>
    </source>
</evidence>
<dbReference type="EMBL" id="JAWJWF010000046">
    <property type="protein sequence ID" value="KAK6623770.1"/>
    <property type="molecule type" value="Genomic_DNA"/>
</dbReference>
<evidence type="ECO:0000313" key="2">
    <source>
        <dbReference type="Proteomes" id="UP001359485"/>
    </source>
</evidence>
<gene>
    <name evidence="1" type="ORF">RUM44_010626</name>
</gene>
<dbReference type="Proteomes" id="UP001359485">
    <property type="component" value="Unassembled WGS sequence"/>
</dbReference>
<protein>
    <submittedName>
        <fullName evidence="1">Uncharacterized protein</fullName>
    </submittedName>
</protein>
<keyword evidence="2" id="KW-1185">Reference proteome</keyword>
<sequence>MVTNADNKTQMDNEIDQGDIFFFFEGIEWAICHLPPNTMTTLMFFKGEELPNFVKRKLISLTTDIQTIKVGVLV</sequence>
<reference evidence="1 2" key="1">
    <citation type="submission" date="2023-09" db="EMBL/GenBank/DDBJ databases">
        <title>Genomes of two closely related lineages of the louse Polyplax serrata with different host specificities.</title>
        <authorList>
            <person name="Martinu J."/>
            <person name="Tarabai H."/>
            <person name="Stefka J."/>
            <person name="Hypsa V."/>
        </authorList>
    </citation>
    <scope>NUCLEOTIDE SEQUENCE [LARGE SCALE GENOMIC DNA]</scope>
    <source>
        <strain evidence="1">98ZLc_SE</strain>
    </source>
</reference>
<comment type="caution">
    <text evidence="1">The sequence shown here is derived from an EMBL/GenBank/DDBJ whole genome shotgun (WGS) entry which is preliminary data.</text>
</comment>